<evidence type="ECO:0000313" key="2">
    <source>
        <dbReference type="Proteomes" id="UP000247594"/>
    </source>
</evidence>
<sequence>MYPYVRINALNQLSGPTKEIERHALFVGVGETNKGKLIAITPDSDLDKVFGTTETELKKQVHTAMVNANSDWYAHVYIADESGYDFVECVKAAQSVASFEFCVNTYTTGIDKSKINALQTLYKELLNSLSRRTFFIQSIGGINADPSEGETWDEYVAKLVTLQQEIVAEHVMLVPNLMGNDVGALAGRLANSAVSVADSPARVKTGALVNIGDNKPKDKDGNEITIAHLKSLEQARYSTFMWYPDYDGYYWSDGRTLDVEGGDYQAIENVRVIDKAARKVRLLAIAKIADRSFNSTSSSTEFHQTYFASPLREMSKSTQIAGITFPGECMPPKEGDIVINWMNKNEVKIYMKVRTYDCPKGIEVNIFLDLTTLGD</sequence>
<gene>
    <name evidence="1" type="ORF">DM482_04450</name>
</gene>
<dbReference type="Pfam" id="PF10758">
    <property type="entry name" value="DUF2586"/>
    <property type="match status" value="1"/>
</dbReference>
<proteinExistence type="predicted"/>
<accession>A0AAE5TI52</accession>
<protein>
    <submittedName>
        <fullName evidence="1">DUF2586 domain-containing protein</fullName>
    </submittedName>
</protein>
<evidence type="ECO:0000313" key="1">
    <source>
        <dbReference type="EMBL" id="PXZ39565.1"/>
    </source>
</evidence>
<organism evidence="1 2">
    <name type="scientific">Avibacterium paragallinarum</name>
    <name type="common">Haemophilus gallinarum</name>
    <dbReference type="NCBI Taxonomy" id="728"/>
    <lineage>
        <taxon>Bacteria</taxon>
        <taxon>Pseudomonadati</taxon>
        <taxon>Pseudomonadota</taxon>
        <taxon>Gammaproteobacteria</taxon>
        <taxon>Pasteurellales</taxon>
        <taxon>Pasteurellaceae</taxon>
        <taxon>Avibacterium</taxon>
    </lineage>
</organism>
<comment type="caution">
    <text evidence="1">The sequence shown here is derived from an EMBL/GenBank/DDBJ whole genome shotgun (WGS) entry which is preliminary data.</text>
</comment>
<name>A0AAE5TI52_AVIPA</name>
<dbReference type="EMBL" id="QJPJ01000005">
    <property type="protein sequence ID" value="PXZ39565.1"/>
    <property type="molecule type" value="Genomic_DNA"/>
</dbReference>
<dbReference type="Proteomes" id="UP000247594">
    <property type="component" value="Unassembled WGS sequence"/>
</dbReference>
<reference evidence="1 2" key="1">
    <citation type="submission" date="2018-06" db="EMBL/GenBank/DDBJ databases">
        <authorList>
            <person name="Teymurazov M."/>
            <person name="Kislichkina A."/>
            <person name="Abaymova A."/>
            <person name="Mukhina T."/>
            <person name="Mayskaya N."/>
            <person name="Svetoch E."/>
            <person name="Bogun A."/>
        </authorList>
    </citation>
    <scope>NUCLEOTIDE SEQUENCE [LARGE SCALE GENOMIC DNA]</scope>
    <source>
        <strain evidence="1 2">SCPM-O-B-8406</strain>
    </source>
</reference>
<dbReference type="InterPro" id="IPR019694">
    <property type="entry name" value="Phage_HP1_Orf23"/>
</dbReference>
<dbReference type="AlphaFoldDB" id="A0AAE5TI52"/>
<dbReference type="RefSeq" id="WP_110478443.1">
    <property type="nucleotide sequence ID" value="NZ_CP081939.1"/>
</dbReference>